<evidence type="ECO:0000256" key="1">
    <source>
        <dbReference type="SAM" id="SignalP"/>
    </source>
</evidence>
<dbReference type="Proteomes" id="UP000624703">
    <property type="component" value="Unassembled WGS sequence"/>
</dbReference>
<dbReference type="AlphaFoldDB" id="A0A8J7MD86"/>
<evidence type="ECO:0000313" key="3">
    <source>
        <dbReference type="Proteomes" id="UP000624703"/>
    </source>
</evidence>
<organism evidence="2 3">
    <name type="scientific">Persicirhabdus sediminis</name>
    <dbReference type="NCBI Taxonomy" id="454144"/>
    <lineage>
        <taxon>Bacteria</taxon>
        <taxon>Pseudomonadati</taxon>
        <taxon>Verrucomicrobiota</taxon>
        <taxon>Verrucomicrobiia</taxon>
        <taxon>Verrucomicrobiales</taxon>
        <taxon>Verrucomicrobiaceae</taxon>
        <taxon>Persicirhabdus</taxon>
    </lineage>
</organism>
<feature type="chain" id="PRO_5035273488" description="SnoaL-like domain-containing protein" evidence="1">
    <location>
        <begin position="20"/>
        <end position="157"/>
    </location>
</feature>
<keyword evidence="1" id="KW-0732">Signal</keyword>
<evidence type="ECO:0000313" key="2">
    <source>
        <dbReference type="EMBL" id="MBK1791267.1"/>
    </source>
</evidence>
<keyword evidence="3" id="KW-1185">Reference proteome</keyword>
<name>A0A8J7MD86_9BACT</name>
<reference evidence="2" key="1">
    <citation type="submission" date="2021-01" db="EMBL/GenBank/DDBJ databases">
        <title>Modified the classification status of verrucomicrobia.</title>
        <authorList>
            <person name="Feng X."/>
        </authorList>
    </citation>
    <scope>NUCLEOTIDE SEQUENCE</scope>
    <source>
        <strain evidence="2">_KCTC 22039</strain>
    </source>
</reference>
<sequence length="157" mass="17697">MRYLCATITYLLFSGSLIANDKARICNGQLDIAVLSFGETDFLREHMIHIFDSAQFHHKQGSLQQVKSRQEINKLLGDIRQGIHLELILEEPARIVVEQEVIKPIKLWASVRGSDGFVADWVLEDSKGGLVSLNKVRGELVVQLAPYILNILNTNED</sequence>
<feature type="signal peptide" evidence="1">
    <location>
        <begin position="1"/>
        <end position="19"/>
    </location>
</feature>
<dbReference type="EMBL" id="JAENIM010000039">
    <property type="protein sequence ID" value="MBK1791267.1"/>
    <property type="molecule type" value="Genomic_DNA"/>
</dbReference>
<comment type="caution">
    <text evidence="2">The sequence shown here is derived from an EMBL/GenBank/DDBJ whole genome shotgun (WGS) entry which is preliminary data.</text>
</comment>
<dbReference type="RefSeq" id="WP_200311279.1">
    <property type="nucleotide sequence ID" value="NZ_JAENIM010000039.1"/>
</dbReference>
<proteinExistence type="predicted"/>
<accession>A0A8J7MD86</accession>
<protein>
    <recommendedName>
        <fullName evidence="4">SnoaL-like domain-containing protein</fullName>
    </recommendedName>
</protein>
<evidence type="ECO:0008006" key="4">
    <source>
        <dbReference type="Google" id="ProtNLM"/>
    </source>
</evidence>
<gene>
    <name evidence="2" type="ORF">JIN82_08895</name>
</gene>